<keyword evidence="2" id="KW-0812">Transmembrane</keyword>
<protein>
    <submittedName>
        <fullName evidence="3">Uncharacterized protein</fullName>
    </submittedName>
</protein>
<feature type="transmembrane region" description="Helical" evidence="2">
    <location>
        <begin position="66"/>
        <end position="87"/>
    </location>
</feature>
<dbReference type="KEGG" id="ppel:H6H00_17540"/>
<reference evidence="3 4" key="1">
    <citation type="submission" date="2020-08" db="EMBL/GenBank/DDBJ databases">
        <authorList>
            <person name="Mo P."/>
        </authorList>
    </citation>
    <scope>NUCLEOTIDE SEQUENCE [LARGE SCALE GENOMIC DNA]</scope>
    <source>
        <strain evidence="3 4">CGMCC 4.1532</strain>
    </source>
</reference>
<evidence type="ECO:0000313" key="4">
    <source>
        <dbReference type="Proteomes" id="UP000515728"/>
    </source>
</evidence>
<accession>A0A7G7MBB5</accession>
<organism evidence="3 4">
    <name type="scientific">Pseudonocardia petroleophila</name>
    <dbReference type="NCBI Taxonomy" id="37331"/>
    <lineage>
        <taxon>Bacteria</taxon>
        <taxon>Bacillati</taxon>
        <taxon>Actinomycetota</taxon>
        <taxon>Actinomycetes</taxon>
        <taxon>Pseudonocardiales</taxon>
        <taxon>Pseudonocardiaceae</taxon>
        <taxon>Pseudonocardia</taxon>
    </lineage>
</organism>
<dbReference type="Proteomes" id="UP000515728">
    <property type="component" value="Chromosome"/>
</dbReference>
<feature type="region of interest" description="Disordered" evidence="1">
    <location>
        <begin position="147"/>
        <end position="169"/>
    </location>
</feature>
<keyword evidence="4" id="KW-1185">Reference proteome</keyword>
<dbReference type="EMBL" id="CP060131">
    <property type="protein sequence ID" value="QNG50076.1"/>
    <property type="molecule type" value="Genomic_DNA"/>
</dbReference>
<keyword evidence="2" id="KW-1133">Transmembrane helix</keyword>
<evidence type="ECO:0000256" key="2">
    <source>
        <dbReference type="SAM" id="Phobius"/>
    </source>
</evidence>
<feature type="region of interest" description="Disordered" evidence="1">
    <location>
        <begin position="209"/>
        <end position="232"/>
    </location>
</feature>
<gene>
    <name evidence="3" type="ORF">H6H00_17540</name>
</gene>
<proteinExistence type="predicted"/>
<evidence type="ECO:0000256" key="1">
    <source>
        <dbReference type="SAM" id="MobiDB-lite"/>
    </source>
</evidence>
<sequence length="332" mass="31907">MVVADRAGTGLVDRPPVSLVGVDLVGVGRRRVGGCGVGRCGVGRGGVGGAGVGRFALRPVVERPGALGLVALGLAALGLAALGLAALDLPARDLAGARGPGGRAAGVSGSAARRARVVPVEALVPVTGGVPVVGGATRAAVVRPVPARRTGDTGGRGRPGHRGGTRPGAVADLLGVRVGGVGAHRRRRGRRPALGRAEPVAGDAGTLRRRAVGGPLGRDARPAGRTGVGGVPRTLAGSRLGAGGGVGAGDGLGTGDGLGQAVGTGGSPARVLALVGAGLVVAAQQVVDDAADAAAGPLVGAVGGAHRVCSSVVGAWCRPLLFGSPWRPDRVS</sequence>
<evidence type="ECO:0000313" key="3">
    <source>
        <dbReference type="EMBL" id="QNG50076.1"/>
    </source>
</evidence>
<dbReference type="AlphaFoldDB" id="A0A7G7MBB5"/>
<keyword evidence="2" id="KW-0472">Membrane</keyword>
<name>A0A7G7MBB5_9PSEU</name>